<sequence>MISINKAEIRKANLSCNFDDGTLCKWRSDSDLWLIGVNVSINSFQFIPHFSNTNGLYAYAKGGRAVLAEGHLISTEVEEYDEHQATLSFTYWKSNSISKLDVSYHFLLIPLLN</sequence>
<dbReference type="OrthoDB" id="5807587at2759"/>
<name>A0A3P7EF33_WUCBA</name>
<evidence type="ECO:0000313" key="2">
    <source>
        <dbReference type="Proteomes" id="UP000270924"/>
    </source>
</evidence>
<proteinExistence type="predicted"/>
<dbReference type="InParanoid" id="A0A3P7EF33"/>
<keyword evidence="2" id="KW-1185">Reference proteome</keyword>
<dbReference type="Gene3D" id="2.60.120.200">
    <property type="match status" value="1"/>
</dbReference>
<protein>
    <recommendedName>
        <fullName evidence="3">MAM domain-containing protein</fullName>
    </recommendedName>
</protein>
<dbReference type="Proteomes" id="UP000270924">
    <property type="component" value="Unassembled WGS sequence"/>
</dbReference>
<organism evidence="1 2">
    <name type="scientific">Wuchereria bancrofti</name>
    <dbReference type="NCBI Taxonomy" id="6293"/>
    <lineage>
        <taxon>Eukaryota</taxon>
        <taxon>Metazoa</taxon>
        <taxon>Ecdysozoa</taxon>
        <taxon>Nematoda</taxon>
        <taxon>Chromadorea</taxon>
        <taxon>Rhabditida</taxon>
        <taxon>Spirurina</taxon>
        <taxon>Spiruromorpha</taxon>
        <taxon>Filarioidea</taxon>
        <taxon>Onchocercidae</taxon>
        <taxon>Wuchereria</taxon>
    </lineage>
</organism>
<dbReference type="InterPro" id="IPR013320">
    <property type="entry name" value="ConA-like_dom_sf"/>
</dbReference>
<dbReference type="EMBL" id="UYWW01006945">
    <property type="protein sequence ID" value="VDM15007.1"/>
    <property type="molecule type" value="Genomic_DNA"/>
</dbReference>
<dbReference type="SUPFAM" id="SSF49899">
    <property type="entry name" value="Concanavalin A-like lectins/glucanases"/>
    <property type="match status" value="1"/>
</dbReference>
<dbReference type="AlphaFoldDB" id="A0A3P7EF33"/>
<accession>A0A3P7EF33</accession>
<evidence type="ECO:0000313" key="1">
    <source>
        <dbReference type="EMBL" id="VDM15007.1"/>
    </source>
</evidence>
<evidence type="ECO:0008006" key="3">
    <source>
        <dbReference type="Google" id="ProtNLM"/>
    </source>
</evidence>
<gene>
    <name evidence="1" type="ORF">WBA_LOCUS8393</name>
</gene>
<reference evidence="1 2" key="1">
    <citation type="submission" date="2018-11" db="EMBL/GenBank/DDBJ databases">
        <authorList>
            <consortium name="Pathogen Informatics"/>
        </authorList>
    </citation>
    <scope>NUCLEOTIDE SEQUENCE [LARGE SCALE GENOMIC DNA]</scope>
</reference>